<evidence type="ECO:0000313" key="3">
    <source>
        <dbReference type="EMBL" id="KXP14040.1"/>
    </source>
</evidence>
<proteinExistence type="predicted"/>
<evidence type="ECO:0008006" key="6">
    <source>
        <dbReference type="Google" id="ProtNLM"/>
    </source>
</evidence>
<gene>
    <name evidence="3" type="ORF">AXK60_22345</name>
    <name evidence="2" type="ORF">AXK61_18745</name>
</gene>
<feature type="compositionally biased region" description="Acidic residues" evidence="1">
    <location>
        <begin position="1"/>
        <end position="12"/>
    </location>
</feature>
<reference evidence="4" key="2">
    <citation type="submission" date="2016-02" db="EMBL/GenBank/DDBJ databases">
        <authorList>
            <person name="Wen L."/>
            <person name="He K."/>
            <person name="Yang H."/>
        </authorList>
    </citation>
    <scope>NUCLEOTIDE SEQUENCE [LARGE SCALE GENOMIC DNA]</scope>
    <source>
        <strain evidence="4">JCM 15929</strain>
    </source>
</reference>
<evidence type="ECO:0000313" key="5">
    <source>
        <dbReference type="Proteomes" id="UP000070409"/>
    </source>
</evidence>
<evidence type="ECO:0000313" key="2">
    <source>
        <dbReference type="EMBL" id="KXO99030.1"/>
    </source>
</evidence>
<reference evidence="2 5" key="1">
    <citation type="submission" date="2016-02" db="EMBL/GenBank/DDBJ databases">
        <authorList>
            <person name="Teng J.L."/>
            <person name="Tang Y."/>
            <person name="Huang Y."/>
            <person name="Guo F."/>
            <person name="Wei W."/>
            <person name="Chen J.H."/>
            <person name="Wong S.Y."/>
            <person name="Lau S.K."/>
            <person name="Woo P.C."/>
        </authorList>
    </citation>
    <scope>NUCLEOTIDE SEQUENCE [LARGE SCALE GENOMIC DNA]</scope>
    <source>
        <strain evidence="2 5">JCM 13375</strain>
    </source>
</reference>
<dbReference type="EMBL" id="LSRE01000011">
    <property type="protein sequence ID" value="KXO99030.1"/>
    <property type="molecule type" value="Genomic_DNA"/>
</dbReference>
<accession>A0A138AUB8</accession>
<protein>
    <recommendedName>
        <fullName evidence="6">DUF3298 domain-containing protein</fullName>
    </recommendedName>
</protein>
<dbReference type="Proteomes" id="UP000070258">
    <property type="component" value="Unassembled WGS sequence"/>
</dbReference>
<evidence type="ECO:0000313" key="4">
    <source>
        <dbReference type="Proteomes" id="UP000070258"/>
    </source>
</evidence>
<feature type="region of interest" description="Disordered" evidence="1">
    <location>
        <begin position="1"/>
        <end position="22"/>
    </location>
</feature>
<dbReference type="STRING" id="239498.AXK60_22345"/>
<dbReference type="Proteomes" id="UP000070409">
    <property type="component" value="Unassembled WGS sequence"/>
</dbReference>
<dbReference type="EMBL" id="LSRF01000008">
    <property type="protein sequence ID" value="KXP14040.1"/>
    <property type="molecule type" value="Genomic_DNA"/>
</dbReference>
<reference evidence="3" key="3">
    <citation type="submission" date="2016-02" db="EMBL/GenBank/DDBJ databases">
        <authorList>
            <person name="Teng J.L."/>
            <person name="Yang Y."/>
            <person name="Huang Y."/>
            <person name="Guo F."/>
            <person name="Wei W."/>
            <person name="Chen J.H."/>
            <person name="Wong S.Y."/>
            <person name="Lau S.K."/>
            <person name="Woo P.C."/>
        </authorList>
    </citation>
    <scope>NUCLEOTIDE SEQUENCE</scope>
    <source>
        <strain evidence="3">JCM 15929</strain>
    </source>
</reference>
<organism evidence="3 4">
    <name type="scientific">Tsukamurella pseudospumae</name>
    <dbReference type="NCBI Taxonomy" id="239498"/>
    <lineage>
        <taxon>Bacteria</taxon>
        <taxon>Bacillati</taxon>
        <taxon>Actinomycetota</taxon>
        <taxon>Actinomycetes</taxon>
        <taxon>Mycobacteriales</taxon>
        <taxon>Tsukamurellaceae</taxon>
        <taxon>Tsukamurella</taxon>
    </lineage>
</organism>
<dbReference type="OrthoDB" id="4371734at2"/>
<sequence length="151" mass="16397">MPQNDPETDASDGELPGGDRSGVTRIGAGAVAGRLVVFWYGHGAAHPNHSMGTVVIATKTATPVTVDDLYRDPAAARSRLRTIVPPLDSSLRLQDRKLETETFANWLPTAQGLEVYVWVAHVIGDYVPVTVPWERIADLLKPGVEQMLRAD</sequence>
<evidence type="ECO:0000256" key="1">
    <source>
        <dbReference type="SAM" id="MobiDB-lite"/>
    </source>
</evidence>
<keyword evidence="5" id="KW-1185">Reference proteome</keyword>
<name>A0A138AUB8_9ACTN</name>
<comment type="caution">
    <text evidence="3">The sequence shown here is derived from an EMBL/GenBank/DDBJ whole genome shotgun (WGS) entry which is preliminary data.</text>
</comment>
<dbReference type="AlphaFoldDB" id="A0A138AUB8"/>